<accession>A0ABD5NAM9</accession>
<dbReference type="InterPro" id="IPR052701">
    <property type="entry name" value="GAG_Ulvan_Degrading_Sulfatases"/>
</dbReference>
<evidence type="ECO:0000259" key="2">
    <source>
        <dbReference type="Pfam" id="PF00884"/>
    </source>
</evidence>
<protein>
    <submittedName>
        <fullName evidence="3">Sulfatase-like hydrolase/transferase</fullName>
    </submittedName>
</protein>
<evidence type="ECO:0000256" key="1">
    <source>
        <dbReference type="SAM" id="MobiDB-lite"/>
    </source>
</evidence>
<proteinExistence type="predicted"/>
<reference evidence="3 4" key="1">
    <citation type="journal article" date="2019" name="Int. J. Syst. Evol. Microbiol.">
        <title>The Global Catalogue of Microorganisms (GCM) 10K type strain sequencing project: providing services to taxonomists for standard genome sequencing and annotation.</title>
        <authorList>
            <consortium name="The Broad Institute Genomics Platform"/>
            <consortium name="The Broad Institute Genome Sequencing Center for Infectious Disease"/>
            <person name="Wu L."/>
            <person name="Ma J."/>
        </authorList>
    </citation>
    <scope>NUCLEOTIDE SEQUENCE [LARGE SCALE GENOMIC DNA]</scope>
    <source>
        <strain evidence="3 4">CGMCC 1.12562</strain>
    </source>
</reference>
<dbReference type="GeneID" id="69117715"/>
<sequence length="478" mass="53408">MSETTRPPNILLVVLDSARARNFGIYGHDRETTPFLSEFEKESVKFTSAWSPGVWTLPSHVSMLSGYDVAEHGVTSTEDSINPQETVFHKLSERGYDTGVFSENTWLTEAEVGLKHSFDTVRGKPSVIYPSGLNPGEFAHRNEYGDYLAFIRESLSHDAPLKSLLNGVAAKVQYDFPERVSNWLLAEPTGEYYVDSFLKWSRDSSGPWAGCINLMDAHRPYVPSADMDLWSDSTAWEVQKSLSDPVWPFLREDEPLWKLRELEDLYDGGIRQCDHAIKRLIHGLKERDALEDTFVIITGDHGEGFGEDSFLRPDEPVVEHKAGIHPVQTNVPLLVRTPSKQSGSVTNPVSLTRIHDVILSMVSEDFEPTDFSAETGARISYTGGAAQQIDSQTDGEEPTANCVVQQIGDKVVKLTEWGDSEASVSIEDAQVATPNDEYEIEPRVSAAFSTLRTPDIREDRTEPIEPGVKDRLEELGYR</sequence>
<dbReference type="Gene3D" id="3.40.720.10">
    <property type="entry name" value="Alkaline Phosphatase, subunit A"/>
    <property type="match status" value="1"/>
</dbReference>
<evidence type="ECO:0000313" key="3">
    <source>
        <dbReference type="EMBL" id="MFC3476376.1"/>
    </source>
</evidence>
<dbReference type="Pfam" id="PF00884">
    <property type="entry name" value="Sulfatase"/>
    <property type="match status" value="1"/>
</dbReference>
<dbReference type="AlphaFoldDB" id="A0ABD5NAM9"/>
<comment type="caution">
    <text evidence="3">The sequence shown here is derived from an EMBL/GenBank/DDBJ whole genome shotgun (WGS) entry which is preliminary data.</text>
</comment>
<evidence type="ECO:0000313" key="4">
    <source>
        <dbReference type="Proteomes" id="UP001595660"/>
    </source>
</evidence>
<dbReference type="PANTHER" id="PTHR43751:SF3">
    <property type="entry name" value="SULFATASE N-TERMINAL DOMAIN-CONTAINING PROTEIN"/>
    <property type="match status" value="1"/>
</dbReference>
<name>A0ABD5NAM9_9EURY</name>
<dbReference type="EMBL" id="JBHRWN010000002">
    <property type="protein sequence ID" value="MFC3476376.1"/>
    <property type="molecule type" value="Genomic_DNA"/>
</dbReference>
<feature type="domain" description="Sulfatase N-terminal" evidence="2">
    <location>
        <begin position="8"/>
        <end position="350"/>
    </location>
</feature>
<dbReference type="Proteomes" id="UP001595660">
    <property type="component" value="Unassembled WGS sequence"/>
</dbReference>
<dbReference type="SUPFAM" id="SSF53649">
    <property type="entry name" value="Alkaline phosphatase-like"/>
    <property type="match status" value="1"/>
</dbReference>
<feature type="region of interest" description="Disordered" evidence="1">
    <location>
        <begin position="454"/>
        <end position="478"/>
    </location>
</feature>
<dbReference type="InterPro" id="IPR017850">
    <property type="entry name" value="Alkaline_phosphatase_core_sf"/>
</dbReference>
<dbReference type="InterPro" id="IPR000917">
    <property type="entry name" value="Sulfatase_N"/>
</dbReference>
<keyword evidence="4" id="KW-1185">Reference proteome</keyword>
<dbReference type="PANTHER" id="PTHR43751">
    <property type="entry name" value="SULFATASE"/>
    <property type="match status" value="1"/>
</dbReference>
<gene>
    <name evidence="3" type="ORF">ACFOKC_01420</name>
</gene>
<organism evidence="3 4">
    <name type="scientific">Halobacterium litoreum</name>
    <dbReference type="NCBI Taxonomy" id="2039234"/>
    <lineage>
        <taxon>Archaea</taxon>
        <taxon>Methanobacteriati</taxon>
        <taxon>Methanobacteriota</taxon>
        <taxon>Stenosarchaea group</taxon>
        <taxon>Halobacteria</taxon>
        <taxon>Halobacteriales</taxon>
        <taxon>Halobacteriaceae</taxon>
        <taxon>Halobacterium</taxon>
    </lineage>
</organism>
<dbReference type="RefSeq" id="WP_232572473.1">
    <property type="nucleotide sequence ID" value="NZ_CP089466.1"/>
</dbReference>